<dbReference type="OrthoDB" id="6493944at2759"/>
<dbReference type="PANTHER" id="PTHR10283:SF82">
    <property type="entry name" value="SOLUTE CARRIER FAMILY 13 MEMBER 2"/>
    <property type="match status" value="1"/>
</dbReference>
<evidence type="ECO:0000313" key="9">
    <source>
        <dbReference type="Proteomes" id="UP000271974"/>
    </source>
</evidence>
<comment type="subcellular location">
    <subcellularLocation>
        <location evidence="1">Membrane</location>
        <topology evidence="1">Multi-pass membrane protein</topology>
    </subcellularLocation>
</comment>
<feature type="transmembrane region" description="Helical" evidence="7">
    <location>
        <begin position="43"/>
        <end position="67"/>
    </location>
</feature>
<evidence type="ECO:0000256" key="4">
    <source>
        <dbReference type="ARBA" id="ARBA00022692"/>
    </source>
</evidence>
<feature type="transmembrane region" description="Helical" evidence="7">
    <location>
        <begin position="408"/>
        <end position="438"/>
    </location>
</feature>
<dbReference type="PROSITE" id="PS01271">
    <property type="entry name" value="NA_SULFATE"/>
    <property type="match status" value="1"/>
</dbReference>
<reference evidence="8 9" key="1">
    <citation type="submission" date="2019-01" db="EMBL/GenBank/DDBJ databases">
        <title>A draft genome assembly of the solar-powered sea slug Elysia chlorotica.</title>
        <authorList>
            <person name="Cai H."/>
            <person name="Li Q."/>
            <person name="Fang X."/>
            <person name="Li J."/>
            <person name="Curtis N.E."/>
            <person name="Altenburger A."/>
            <person name="Shibata T."/>
            <person name="Feng M."/>
            <person name="Maeda T."/>
            <person name="Schwartz J.A."/>
            <person name="Shigenobu S."/>
            <person name="Lundholm N."/>
            <person name="Nishiyama T."/>
            <person name="Yang H."/>
            <person name="Hasebe M."/>
            <person name="Li S."/>
            <person name="Pierce S.K."/>
            <person name="Wang J."/>
        </authorList>
    </citation>
    <scope>NUCLEOTIDE SEQUENCE [LARGE SCALE GENOMIC DNA]</scope>
    <source>
        <strain evidence="8">EC2010</strain>
        <tissue evidence="8">Whole organism of an adult</tissue>
    </source>
</reference>
<protein>
    <recommendedName>
        <fullName evidence="10">Citrate transporter-like domain-containing protein</fullName>
    </recommendedName>
</protein>
<keyword evidence="4 7" id="KW-0812">Transmembrane</keyword>
<dbReference type="Pfam" id="PF00939">
    <property type="entry name" value="Na_sulph_symp"/>
    <property type="match status" value="2"/>
</dbReference>
<evidence type="ECO:0000256" key="3">
    <source>
        <dbReference type="ARBA" id="ARBA00022448"/>
    </source>
</evidence>
<comment type="similarity">
    <text evidence="2">Belongs to the SLC13A/DASS transporter (TC 2.A.47) family. NADC subfamily.</text>
</comment>
<evidence type="ECO:0000256" key="6">
    <source>
        <dbReference type="ARBA" id="ARBA00023136"/>
    </source>
</evidence>
<feature type="transmembrane region" description="Helical" evidence="7">
    <location>
        <begin position="490"/>
        <end position="514"/>
    </location>
</feature>
<dbReference type="InterPro" id="IPR031312">
    <property type="entry name" value="Na/sul_symport_CS"/>
</dbReference>
<feature type="non-terminal residue" evidence="8">
    <location>
        <position position="1"/>
    </location>
</feature>
<feature type="transmembrane region" description="Helical" evidence="7">
    <location>
        <begin position="450"/>
        <end position="470"/>
    </location>
</feature>
<feature type="transmembrane region" description="Helical" evidence="7">
    <location>
        <begin position="370"/>
        <end position="388"/>
    </location>
</feature>
<keyword evidence="9" id="KW-1185">Reference proteome</keyword>
<feature type="transmembrane region" description="Helical" evidence="7">
    <location>
        <begin position="283"/>
        <end position="302"/>
    </location>
</feature>
<evidence type="ECO:0000256" key="5">
    <source>
        <dbReference type="ARBA" id="ARBA00022989"/>
    </source>
</evidence>
<keyword evidence="3" id="KW-0813">Transport</keyword>
<evidence type="ECO:0000313" key="8">
    <source>
        <dbReference type="EMBL" id="RUS77851.1"/>
    </source>
</evidence>
<sequence length="541" mass="59490">IVVPLLERLWPFARFYFLVVVFTYYLLFIPLSSYFQYQKQGRCAYVIIIMAVFWTTEVLPLAVTSLLPVVLLPALGVMTARDVSAQYFNDTSMLFVGGLVVAIAVEEWDVHRRIALLVLKLVGAEPKRCCVYTGVPLSKMCFVRLNRTAHVNVYRFFSASPLPFSLWSMKRIPLFLSLPRSDVEQTPEPDSGECDESLVRLKKAISLAVAYSANIGGIGSLTGTGPNLVFFAAANQLFRQYGLTSPVSFATWLVFGLPLSLVAVVLMWAWLIFFYLRCRFAQGSVLTCFVVLVIAWITRNLGGGGGWGDWFPLGFVSDSTPSTLAAILLFVLPSTLPAIFTRGFHNNRPAGYSSIKPLLTWKPVHEKMPWNIYLLLGGGFAIAVASERSGLSAWVGQRLLVLQDLNNWAILVIICYITVFATEVTSNTAIATLLMPILSQMAISLRVNPLFFMFPATISSSFAFMLPVATPPNAIVFSYGDIKVIDMVKTGFFLNAACVPLLLFATATWGNAFFDLETNPAAFLGNITSGSTTVAPSVTVS</sequence>
<keyword evidence="5 7" id="KW-1133">Transmembrane helix</keyword>
<evidence type="ECO:0000256" key="2">
    <source>
        <dbReference type="ARBA" id="ARBA00006772"/>
    </source>
</evidence>
<comment type="caution">
    <text evidence="8">The sequence shown here is derived from an EMBL/GenBank/DDBJ whole genome shotgun (WGS) entry which is preliminary data.</text>
</comment>
<dbReference type="GO" id="GO:0005886">
    <property type="term" value="C:plasma membrane"/>
    <property type="evidence" value="ECO:0007669"/>
    <property type="project" value="TreeGrafter"/>
</dbReference>
<feature type="transmembrane region" description="Helical" evidence="7">
    <location>
        <begin position="87"/>
        <end position="105"/>
    </location>
</feature>
<dbReference type="InterPro" id="IPR001898">
    <property type="entry name" value="SLC13A/DASS"/>
</dbReference>
<keyword evidence="6 7" id="KW-0472">Membrane</keyword>
<proteinExistence type="inferred from homology"/>
<dbReference type="EMBL" id="RQTK01000546">
    <property type="protein sequence ID" value="RUS77851.1"/>
    <property type="molecule type" value="Genomic_DNA"/>
</dbReference>
<dbReference type="STRING" id="188477.A0A433T8E1"/>
<organism evidence="8 9">
    <name type="scientific">Elysia chlorotica</name>
    <name type="common">Eastern emerald elysia</name>
    <name type="synonym">Sea slug</name>
    <dbReference type="NCBI Taxonomy" id="188477"/>
    <lineage>
        <taxon>Eukaryota</taxon>
        <taxon>Metazoa</taxon>
        <taxon>Spiralia</taxon>
        <taxon>Lophotrochozoa</taxon>
        <taxon>Mollusca</taxon>
        <taxon>Gastropoda</taxon>
        <taxon>Heterobranchia</taxon>
        <taxon>Euthyneura</taxon>
        <taxon>Panpulmonata</taxon>
        <taxon>Sacoglossa</taxon>
        <taxon>Placobranchoidea</taxon>
        <taxon>Plakobranchidae</taxon>
        <taxon>Elysia</taxon>
    </lineage>
</organism>
<gene>
    <name evidence="8" type="ORF">EGW08_014364</name>
</gene>
<evidence type="ECO:0000256" key="1">
    <source>
        <dbReference type="ARBA" id="ARBA00004141"/>
    </source>
</evidence>
<evidence type="ECO:0000256" key="7">
    <source>
        <dbReference type="SAM" id="Phobius"/>
    </source>
</evidence>
<dbReference type="PANTHER" id="PTHR10283">
    <property type="entry name" value="SOLUTE CARRIER FAMILY 13 MEMBER"/>
    <property type="match status" value="1"/>
</dbReference>
<dbReference type="Proteomes" id="UP000271974">
    <property type="component" value="Unassembled WGS sequence"/>
</dbReference>
<feature type="transmembrane region" description="Helical" evidence="7">
    <location>
        <begin position="12"/>
        <end position="31"/>
    </location>
</feature>
<accession>A0A433T8E1</accession>
<dbReference type="AlphaFoldDB" id="A0A433T8E1"/>
<feature type="transmembrane region" description="Helical" evidence="7">
    <location>
        <begin position="208"/>
        <end position="232"/>
    </location>
</feature>
<evidence type="ECO:0008006" key="10">
    <source>
        <dbReference type="Google" id="ProtNLM"/>
    </source>
</evidence>
<feature type="transmembrane region" description="Helical" evidence="7">
    <location>
        <begin position="252"/>
        <end position="276"/>
    </location>
</feature>
<feature type="transmembrane region" description="Helical" evidence="7">
    <location>
        <begin position="322"/>
        <end position="340"/>
    </location>
</feature>
<dbReference type="GO" id="GO:0015141">
    <property type="term" value="F:succinate transmembrane transporter activity"/>
    <property type="evidence" value="ECO:0007669"/>
    <property type="project" value="UniProtKB-ARBA"/>
</dbReference>
<name>A0A433T8E1_ELYCH</name>